<evidence type="ECO:0000313" key="3">
    <source>
        <dbReference type="EMBL" id="AWA29746.1"/>
    </source>
</evidence>
<evidence type="ECO:0000313" key="4">
    <source>
        <dbReference type="Proteomes" id="UP000244193"/>
    </source>
</evidence>
<gene>
    <name evidence="3" type="ORF">HYN48_06455</name>
</gene>
<dbReference type="Proteomes" id="UP000244193">
    <property type="component" value="Chromosome"/>
</dbReference>
<dbReference type="EMBL" id="CP028811">
    <property type="protein sequence ID" value="AWA29746.1"/>
    <property type="molecule type" value="Genomic_DNA"/>
</dbReference>
<dbReference type="Pfam" id="PF18962">
    <property type="entry name" value="Por_Secre_tail"/>
    <property type="match status" value="1"/>
</dbReference>
<dbReference type="AlphaFoldDB" id="A0A2S0RDJ2"/>
<evidence type="ECO:0000259" key="2">
    <source>
        <dbReference type="Pfam" id="PF18962"/>
    </source>
</evidence>
<keyword evidence="1" id="KW-0732">Signal</keyword>
<organism evidence="3 4">
    <name type="scientific">Flavobacterium magnum</name>
    <dbReference type="NCBI Taxonomy" id="2162713"/>
    <lineage>
        <taxon>Bacteria</taxon>
        <taxon>Pseudomonadati</taxon>
        <taxon>Bacteroidota</taxon>
        <taxon>Flavobacteriia</taxon>
        <taxon>Flavobacteriales</taxon>
        <taxon>Flavobacteriaceae</taxon>
        <taxon>Flavobacterium</taxon>
    </lineage>
</organism>
<feature type="domain" description="Secretion system C-terminal sorting" evidence="2">
    <location>
        <begin position="529"/>
        <end position="583"/>
    </location>
</feature>
<dbReference type="OrthoDB" id="2582440at2"/>
<proteinExistence type="predicted"/>
<dbReference type="InterPro" id="IPR026444">
    <property type="entry name" value="Secre_tail"/>
</dbReference>
<accession>A0A2S0RDJ2</accession>
<dbReference type="NCBIfam" id="NF033708">
    <property type="entry name" value="T9SS_Cterm_ChiA"/>
    <property type="match status" value="1"/>
</dbReference>
<dbReference type="NCBIfam" id="TIGR04183">
    <property type="entry name" value="Por_Secre_tail"/>
    <property type="match status" value="1"/>
</dbReference>
<reference evidence="3 4" key="1">
    <citation type="submission" date="2018-04" db="EMBL/GenBank/DDBJ databases">
        <title>Genome sequencing of Flavobacterium sp. HYN0048.</title>
        <authorList>
            <person name="Yi H."/>
            <person name="Baek C."/>
        </authorList>
    </citation>
    <scope>NUCLEOTIDE SEQUENCE [LARGE SCALE GENOMIC DNA]</scope>
    <source>
        <strain evidence="3 4">HYN0048</strain>
    </source>
</reference>
<protein>
    <submittedName>
        <fullName evidence="3">Secretion protein</fullName>
    </submittedName>
</protein>
<dbReference type="RefSeq" id="WP_108370330.1">
    <property type="nucleotide sequence ID" value="NZ_CP028811.1"/>
</dbReference>
<name>A0A2S0RDJ2_9FLAO</name>
<evidence type="ECO:0000256" key="1">
    <source>
        <dbReference type="ARBA" id="ARBA00022729"/>
    </source>
</evidence>
<sequence>MKQFTSIILLLVSITASAQLYVAPNYYLYVRNEVLFVKQDISLQSNGNVFLRNEAQLLQGTAGSSTNKGTGKLSVYQEGTSDNFEYNYWCSPVGIATNTAGNENFGITMLGRPVTAISSTPAVMISNDSDGVANPLAISTYWIYKYLPAVSSAWIPVGSATSIGPGEGFTMKGTAGTDNNVVEGNGIPNNPGGLGAQRYDFSGKPNDGNITVTVTNGKFTLTGNPYPSALHVNAFLLDAGNSACTGIAYYWEQDKTLNTHNVGQYRGGYGTYAPVSLASSGIYVPATFNTYNADGTLNTTGTSSGQTYPRKYAPIGQGFLVQGNSNATVTLKNTQRVYYKESGSLSDFERMAVSDSLAGQPVSHLKLNAMLDNGFSRQLALAFPPDATDGADRGIDAPLAAALPDDAYFLIDNNPYAIDGVAFDVNKRINIGVTSTHDGTVTFYIPETVDFPDGQPVYIYDALDDSYHDILSDFYEASLSSGDYHNRFQVTFAADNLGTAGNVPDKALLVRQDNQARVLRILNPNRVAFDAVTVFDMSGRAVSSAQASQTTMTEIPTTTLSSGVYIVRITEAGQWVKTQKVLISN</sequence>
<dbReference type="KEGG" id="fmg:HYN48_06455"/>
<keyword evidence="4" id="KW-1185">Reference proteome</keyword>